<evidence type="ECO:0000313" key="3">
    <source>
        <dbReference type="Proteomes" id="UP000050331"/>
    </source>
</evidence>
<reference evidence="2 3" key="1">
    <citation type="submission" date="2016-01" db="EMBL/GenBank/DDBJ databases">
        <title>Complete genome sequence of strain Lentibacillus amyloliquefaciens LAM0015T isolated from saline sediment.</title>
        <authorList>
            <person name="Wang J.-L."/>
            <person name="He M.-X."/>
        </authorList>
    </citation>
    <scope>NUCLEOTIDE SEQUENCE [LARGE SCALE GENOMIC DNA]</scope>
    <source>
        <strain evidence="2 3">LAM0015</strain>
    </source>
</reference>
<evidence type="ECO:0000313" key="2">
    <source>
        <dbReference type="EMBL" id="ALX49420.1"/>
    </source>
</evidence>
<organism evidence="2 3">
    <name type="scientific">Lentibacillus amyloliquefaciens</name>
    <dbReference type="NCBI Taxonomy" id="1472767"/>
    <lineage>
        <taxon>Bacteria</taxon>
        <taxon>Bacillati</taxon>
        <taxon>Bacillota</taxon>
        <taxon>Bacilli</taxon>
        <taxon>Bacillales</taxon>
        <taxon>Bacillaceae</taxon>
        <taxon>Lentibacillus</taxon>
    </lineage>
</organism>
<dbReference type="Gene3D" id="1.10.1200.80">
    <property type="entry name" value="Putative flavin oxidoreducatase, domain 2"/>
    <property type="match status" value="1"/>
</dbReference>
<dbReference type="GO" id="GO:0016491">
    <property type="term" value="F:oxidoreductase activity"/>
    <property type="evidence" value="ECO:0007669"/>
    <property type="project" value="InterPro"/>
</dbReference>
<dbReference type="InterPro" id="IPR035587">
    <property type="entry name" value="DUS-like_FMN-bd"/>
</dbReference>
<dbReference type="AlphaFoldDB" id="A0A0U4E7Z6"/>
<dbReference type="Proteomes" id="UP000050331">
    <property type="component" value="Chromosome"/>
</dbReference>
<sequence>MQYMERLIKLKGEKIAIMKMRKHAAWYLKGLKGNSKMRRKINETETRESLLNILYSFAEEPEAKSHAS</sequence>
<dbReference type="Pfam" id="PF01207">
    <property type="entry name" value="Dus"/>
    <property type="match status" value="1"/>
</dbReference>
<evidence type="ECO:0000259" key="1">
    <source>
        <dbReference type="Pfam" id="PF01207"/>
    </source>
</evidence>
<keyword evidence="3" id="KW-1185">Reference proteome</keyword>
<dbReference type="STRING" id="1472767.AOX59_13080"/>
<gene>
    <name evidence="2" type="ORF">AOX59_13080</name>
</gene>
<feature type="domain" description="DUS-like FMN-binding" evidence="1">
    <location>
        <begin position="4"/>
        <end position="54"/>
    </location>
</feature>
<dbReference type="RefSeq" id="WP_068446169.1">
    <property type="nucleotide sequence ID" value="NZ_CP013862.1"/>
</dbReference>
<dbReference type="KEGG" id="lao:AOX59_13080"/>
<dbReference type="SUPFAM" id="SSF51395">
    <property type="entry name" value="FMN-linked oxidoreductases"/>
    <property type="match status" value="1"/>
</dbReference>
<name>A0A0U4E7Z6_9BACI</name>
<accession>A0A0U4E7Z6</accession>
<proteinExistence type="predicted"/>
<dbReference type="InterPro" id="IPR024036">
    <property type="entry name" value="tRNA-dHydroUridine_Synthase_C"/>
</dbReference>
<dbReference type="EMBL" id="CP013862">
    <property type="protein sequence ID" value="ALX49420.1"/>
    <property type="molecule type" value="Genomic_DNA"/>
</dbReference>
<dbReference type="OrthoDB" id="9764501at2"/>
<protein>
    <recommendedName>
        <fullName evidence="1">DUS-like FMN-binding domain-containing protein</fullName>
    </recommendedName>
</protein>